<dbReference type="Proteomes" id="UP000282028">
    <property type="component" value="Unassembled WGS sequence"/>
</dbReference>
<proteinExistence type="predicted"/>
<dbReference type="RefSeq" id="WP_122911179.1">
    <property type="nucleotide sequence ID" value="NZ_CBCSBE010000039.1"/>
</dbReference>
<sequence length="135" mass="14170">MIGTRFGGIGLAGFGIDWLGAGIMGLCGMGLAGRCSFFGIGILGDGRFGEGRFGDRFGEGMFGDGIDGDGREGDGSGMLEEGGFGISLGRLGGVGGTFRRFSKDSHTSFRVKSHSTWYDVYHDQETTLAHIGKKD</sequence>
<keyword evidence="2" id="KW-1185">Reference proteome</keyword>
<protein>
    <submittedName>
        <fullName evidence="1">Uncharacterized protein</fullName>
    </submittedName>
</protein>
<reference evidence="1 2" key="1">
    <citation type="submission" date="2018-10" db="EMBL/GenBank/DDBJ databases">
        <title>Phylogenomics of Brevibacillus.</title>
        <authorList>
            <person name="Dunlap C."/>
        </authorList>
    </citation>
    <scope>NUCLEOTIDE SEQUENCE [LARGE SCALE GENOMIC DNA]</scope>
    <source>
        <strain evidence="1 2">JCM 12215</strain>
    </source>
</reference>
<comment type="caution">
    <text evidence="1">The sequence shown here is derived from an EMBL/GenBank/DDBJ whole genome shotgun (WGS) entry which is preliminary data.</text>
</comment>
<gene>
    <name evidence="1" type="ORF">EDM52_22645</name>
</gene>
<dbReference type="OrthoDB" id="2476819at2"/>
<dbReference type="EMBL" id="RHHR01000053">
    <property type="protein sequence ID" value="RNB67287.1"/>
    <property type="molecule type" value="Genomic_DNA"/>
</dbReference>
<evidence type="ECO:0000313" key="1">
    <source>
        <dbReference type="EMBL" id="RNB67287.1"/>
    </source>
</evidence>
<accession>A0A3M8BW78</accession>
<dbReference type="AlphaFoldDB" id="A0A3M8BW78"/>
<organism evidence="1 2">
    <name type="scientific">Brevibacillus invocatus</name>
    <dbReference type="NCBI Taxonomy" id="173959"/>
    <lineage>
        <taxon>Bacteria</taxon>
        <taxon>Bacillati</taxon>
        <taxon>Bacillota</taxon>
        <taxon>Bacilli</taxon>
        <taxon>Bacillales</taxon>
        <taxon>Paenibacillaceae</taxon>
        <taxon>Brevibacillus</taxon>
    </lineage>
</organism>
<evidence type="ECO:0000313" key="2">
    <source>
        <dbReference type="Proteomes" id="UP000282028"/>
    </source>
</evidence>
<name>A0A3M8BW78_9BACL</name>